<proteinExistence type="inferred from homology"/>
<evidence type="ECO:0000256" key="1">
    <source>
        <dbReference type="ARBA" id="ARBA00007953"/>
    </source>
</evidence>
<dbReference type="GO" id="GO:0005829">
    <property type="term" value="C:cytosol"/>
    <property type="evidence" value="ECO:0007669"/>
    <property type="project" value="TreeGrafter"/>
</dbReference>
<evidence type="ECO:0000256" key="2">
    <source>
        <dbReference type="ARBA" id="ARBA00022694"/>
    </source>
</evidence>
<dbReference type="NCBIfam" id="TIGR00094">
    <property type="entry name" value="tRNA_TruD_broad"/>
    <property type="match status" value="1"/>
</dbReference>
<dbReference type="Pfam" id="PF01142">
    <property type="entry name" value="TruD"/>
    <property type="match status" value="1"/>
</dbReference>
<feature type="active site" description="Nucleophile" evidence="4">
    <location>
        <position position="76"/>
    </location>
</feature>
<dbReference type="RefSeq" id="WP_072283604.1">
    <property type="nucleotide sequence ID" value="NZ_CP015519.1"/>
</dbReference>
<dbReference type="OrthoDB" id="1550679at2"/>
<dbReference type="GO" id="GO:0003723">
    <property type="term" value="F:RNA binding"/>
    <property type="evidence" value="ECO:0007669"/>
    <property type="project" value="InterPro"/>
</dbReference>
<dbReference type="InterPro" id="IPR020119">
    <property type="entry name" value="PsdUridine_synth_TruD_CS"/>
</dbReference>
<keyword evidence="7" id="KW-1185">Reference proteome</keyword>
<dbReference type="GO" id="GO:0160150">
    <property type="term" value="F:tRNA pseudouridine(13) synthase activity"/>
    <property type="evidence" value="ECO:0007669"/>
    <property type="project" value="UniProtKB-EC"/>
</dbReference>
<dbReference type="KEGG" id="pef:A7E78_07175"/>
<dbReference type="PANTHER" id="PTHR47811:SF1">
    <property type="entry name" value="TRNA PSEUDOURIDINE SYNTHASE D"/>
    <property type="match status" value="1"/>
</dbReference>
<sequence>MADYLTENFAGTGGTIKECPEDFRVEEIPLYEPCGEGEHLYLDVEKSGLTTLDLLDTLAKALGAKRQEMGYAGLKDARAITRQTISVTKVSPEQAMALQIDGVTILAARYHRNKLRTGHLKGNRFIIRIRNVGPQALERAQEILHVLQMTGVPNYFGKQRYGVLGNNHLVGKAILNGDFPGAIAHIIGDPTAILNSDWQRAAEAFVSGDVEAARSLLPRGMGSEARLLGQLIKGHSPKKALLGMPHKLLRLYLSAYQSCLFDRLVTMRLASLETLWPGDLAYKHDNGACFLVTDPAAEQPRADRLEISPSAPLYGYKVTLSQKQAGILEESLLTKEGLSRESFRLARGLSLEGSRRPLRVPLGKVTVEKENDHLVVAFSLPKGSYATSVLREVIKADET</sequence>
<dbReference type="PANTHER" id="PTHR47811">
    <property type="entry name" value="TRNA PSEUDOURIDINE SYNTHASE D"/>
    <property type="match status" value="1"/>
</dbReference>
<comment type="similarity">
    <text evidence="1 4">Belongs to the pseudouridine synthase TruD family.</text>
</comment>
<dbReference type="PIRSF" id="PIRSF037016">
    <property type="entry name" value="Pseudouridin_synth_euk_prd"/>
    <property type="match status" value="1"/>
</dbReference>
<dbReference type="EMBL" id="CP015519">
    <property type="protein sequence ID" value="APG27639.1"/>
    <property type="molecule type" value="Genomic_DNA"/>
</dbReference>
<dbReference type="EC" id="5.4.99.27" evidence="4"/>
<dbReference type="InterPro" id="IPR001656">
    <property type="entry name" value="PsdUridine_synth_TruD"/>
</dbReference>
<comment type="function">
    <text evidence="4">Responsible for synthesis of pseudouridine from uracil-13 in transfer RNAs.</text>
</comment>
<dbReference type="AlphaFoldDB" id="A0A1L3GNX6"/>
<dbReference type="Proteomes" id="UP000182517">
    <property type="component" value="Chromosome"/>
</dbReference>
<dbReference type="InterPro" id="IPR020103">
    <property type="entry name" value="PsdUridine_synth_cat_dom_sf"/>
</dbReference>
<keyword evidence="2 4" id="KW-0819">tRNA processing</keyword>
<evidence type="ECO:0000313" key="6">
    <source>
        <dbReference type="EMBL" id="APG27639.1"/>
    </source>
</evidence>
<keyword evidence="3 4" id="KW-0413">Isomerase</keyword>
<dbReference type="GO" id="GO:0031119">
    <property type="term" value="P:tRNA pseudouridine synthesis"/>
    <property type="evidence" value="ECO:0007669"/>
    <property type="project" value="UniProtKB-UniRule"/>
</dbReference>
<dbReference type="SUPFAM" id="SSF55120">
    <property type="entry name" value="Pseudouridine synthase"/>
    <property type="match status" value="1"/>
</dbReference>
<dbReference type="Gene3D" id="1.10.1510.30">
    <property type="match status" value="1"/>
</dbReference>
<reference evidence="6 7" key="1">
    <citation type="journal article" date="2017" name="Genome Announc.">
        <title>Complete Genome Sequences of Two Acetylene-Fermenting Pelobacter acetylenicus Strains.</title>
        <authorList>
            <person name="Sutton J.M."/>
            <person name="Baesman S.M."/>
            <person name="Fierst J.L."/>
            <person name="Poret-Peterson A.T."/>
            <person name="Oremland R.S."/>
            <person name="Dunlap D.S."/>
            <person name="Akob D.M."/>
        </authorList>
    </citation>
    <scope>NUCLEOTIDE SEQUENCE [LARGE SCALE GENOMIC DNA]</scope>
    <source>
        <strain evidence="6 7">SFB93</strain>
    </source>
</reference>
<organism evidence="6 7">
    <name type="scientific">Syntrophotalea acetylenivorans</name>
    <dbReference type="NCBI Taxonomy" id="1842532"/>
    <lineage>
        <taxon>Bacteria</taxon>
        <taxon>Pseudomonadati</taxon>
        <taxon>Thermodesulfobacteriota</taxon>
        <taxon>Desulfuromonadia</taxon>
        <taxon>Desulfuromonadales</taxon>
        <taxon>Syntrophotaleaceae</taxon>
        <taxon>Syntrophotalea</taxon>
    </lineage>
</organism>
<name>A0A1L3GNX6_9BACT</name>
<evidence type="ECO:0000256" key="3">
    <source>
        <dbReference type="ARBA" id="ARBA00023235"/>
    </source>
</evidence>
<protein>
    <recommendedName>
        <fullName evidence="4">tRNA pseudouridine synthase D</fullName>
        <ecNumber evidence="4">5.4.99.27</ecNumber>
    </recommendedName>
    <alternativeName>
        <fullName evidence="4">tRNA pseudouridine(13) synthase</fullName>
    </alternativeName>
    <alternativeName>
        <fullName evidence="4">tRNA pseudouridylate synthase D</fullName>
    </alternativeName>
    <alternativeName>
        <fullName evidence="4">tRNA-uridine isomerase D</fullName>
    </alternativeName>
</protein>
<dbReference type="HAMAP" id="MF_01082">
    <property type="entry name" value="TruD"/>
    <property type="match status" value="1"/>
</dbReference>
<evidence type="ECO:0000256" key="4">
    <source>
        <dbReference type="HAMAP-Rule" id="MF_01082"/>
    </source>
</evidence>
<gene>
    <name evidence="4" type="primary">truD</name>
    <name evidence="6" type="ORF">A7E78_07175</name>
</gene>
<dbReference type="Gene3D" id="3.30.70.3160">
    <property type="match status" value="1"/>
</dbReference>
<comment type="catalytic activity">
    <reaction evidence="4">
        <text>uridine(13) in tRNA = pseudouridine(13) in tRNA</text>
        <dbReference type="Rhea" id="RHEA:42540"/>
        <dbReference type="Rhea" id="RHEA-COMP:10105"/>
        <dbReference type="Rhea" id="RHEA-COMP:10106"/>
        <dbReference type="ChEBI" id="CHEBI:65314"/>
        <dbReference type="ChEBI" id="CHEBI:65315"/>
        <dbReference type="EC" id="5.4.99.27"/>
    </reaction>
</comment>
<dbReference type="Gene3D" id="3.30.2350.20">
    <property type="entry name" value="TruD, catalytic domain"/>
    <property type="match status" value="1"/>
</dbReference>
<dbReference type="InterPro" id="IPR050170">
    <property type="entry name" value="TruD_pseudoU_synthase"/>
</dbReference>
<dbReference type="PROSITE" id="PS50984">
    <property type="entry name" value="TRUD"/>
    <property type="match status" value="1"/>
</dbReference>
<dbReference type="PROSITE" id="PS01268">
    <property type="entry name" value="UPF0024"/>
    <property type="match status" value="1"/>
</dbReference>
<dbReference type="STRING" id="1842532.A7E78_07175"/>
<dbReference type="InterPro" id="IPR042214">
    <property type="entry name" value="TruD_catalytic"/>
</dbReference>
<dbReference type="InterPro" id="IPR011760">
    <property type="entry name" value="PsdUridine_synth_TruD_insert"/>
</dbReference>
<evidence type="ECO:0000259" key="5">
    <source>
        <dbReference type="PROSITE" id="PS50984"/>
    </source>
</evidence>
<feature type="domain" description="TRUD" evidence="5">
    <location>
        <begin position="151"/>
        <end position="360"/>
    </location>
</feature>
<accession>A0A1L3GNX6</accession>
<evidence type="ECO:0000313" key="7">
    <source>
        <dbReference type="Proteomes" id="UP000182517"/>
    </source>
</evidence>